<evidence type="ECO:0000313" key="1">
    <source>
        <dbReference type="EMBL" id="OAD23854.1"/>
    </source>
</evidence>
<evidence type="ECO:0000313" key="2">
    <source>
        <dbReference type="Proteomes" id="UP000076962"/>
    </source>
</evidence>
<proteinExistence type="predicted"/>
<accession>A0A176S7G0</accession>
<feature type="non-terminal residue" evidence="1">
    <location>
        <position position="53"/>
    </location>
</feature>
<keyword evidence="2" id="KW-1185">Reference proteome</keyword>
<gene>
    <name evidence="1" type="ORF">THIOM_000301</name>
</gene>
<protein>
    <submittedName>
        <fullName evidence="1">Uncharacterized protein</fullName>
    </submittedName>
</protein>
<comment type="caution">
    <text evidence="1">The sequence shown here is derived from an EMBL/GenBank/DDBJ whole genome shotgun (WGS) entry which is preliminary data.</text>
</comment>
<sequence>MKHQDYKELAERMEADAFHRGCVDCPSGYKAVGGGTKGDFNFHADQPVDVKSV</sequence>
<name>A0A176S7G0_9GAMM</name>
<dbReference type="Proteomes" id="UP000076962">
    <property type="component" value="Unassembled WGS sequence"/>
</dbReference>
<dbReference type="EMBL" id="LUTY01000129">
    <property type="protein sequence ID" value="OAD23854.1"/>
    <property type="molecule type" value="Genomic_DNA"/>
</dbReference>
<organism evidence="1 2">
    <name type="scientific">Candidatus Thiomargarita nelsonii</name>
    <dbReference type="NCBI Taxonomy" id="1003181"/>
    <lineage>
        <taxon>Bacteria</taxon>
        <taxon>Pseudomonadati</taxon>
        <taxon>Pseudomonadota</taxon>
        <taxon>Gammaproteobacteria</taxon>
        <taxon>Thiotrichales</taxon>
        <taxon>Thiotrichaceae</taxon>
        <taxon>Thiomargarita</taxon>
    </lineage>
</organism>
<reference evidence="1 2" key="1">
    <citation type="submission" date="2016-05" db="EMBL/GenBank/DDBJ databases">
        <title>Single-cell genome of chain-forming Candidatus Thiomargarita nelsonii and comparison to other large sulfur-oxidizing bacteria.</title>
        <authorList>
            <person name="Winkel M."/>
            <person name="Salman V."/>
            <person name="Woyke T."/>
            <person name="Schulz-Vogt H."/>
            <person name="Richter M."/>
            <person name="Flood B."/>
            <person name="Bailey J."/>
            <person name="Amann R."/>
            <person name="Mussmann M."/>
        </authorList>
    </citation>
    <scope>NUCLEOTIDE SEQUENCE [LARGE SCALE GENOMIC DNA]</scope>
    <source>
        <strain evidence="1 2">THI036</strain>
    </source>
</reference>
<dbReference type="AlphaFoldDB" id="A0A176S7G0"/>